<name>A0A2T7BCT3_9BACT</name>
<proteinExistence type="predicted"/>
<dbReference type="RefSeq" id="WP_108688657.1">
    <property type="nucleotide sequence ID" value="NZ_QCYK01000003.1"/>
</dbReference>
<organism evidence="2 3">
    <name type="scientific">Chitinophaga parva</name>
    <dbReference type="NCBI Taxonomy" id="2169414"/>
    <lineage>
        <taxon>Bacteria</taxon>
        <taxon>Pseudomonadati</taxon>
        <taxon>Bacteroidota</taxon>
        <taxon>Chitinophagia</taxon>
        <taxon>Chitinophagales</taxon>
        <taxon>Chitinophagaceae</taxon>
        <taxon>Chitinophaga</taxon>
    </lineage>
</organism>
<feature type="signal peptide" evidence="1">
    <location>
        <begin position="1"/>
        <end position="18"/>
    </location>
</feature>
<dbReference type="AlphaFoldDB" id="A0A2T7BCT3"/>
<evidence type="ECO:0000256" key="1">
    <source>
        <dbReference type="SAM" id="SignalP"/>
    </source>
</evidence>
<keyword evidence="3" id="KW-1185">Reference proteome</keyword>
<evidence type="ECO:0000313" key="3">
    <source>
        <dbReference type="Proteomes" id="UP000244450"/>
    </source>
</evidence>
<dbReference type="EMBL" id="QCYK01000003">
    <property type="protein sequence ID" value="PUZ22913.1"/>
    <property type="molecule type" value="Genomic_DNA"/>
</dbReference>
<protein>
    <recommendedName>
        <fullName evidence="4">Outer membrane protein beta-barrel domain-containing protein</fullName>
    </recommendedName>
</protein>
<reference evidence="2 3" key="1">
    <citation type="submission" date="2018-04" db="EMBL/GenBank/DDBJ databases">
        <title>Chitinophaga fuyangensis sp. nov., isolated from soil in a chemical factory.</title>
        <authorList>
            <person name="Chen K."/>
        </authorList>
    </citation>
    <scope>NUCLEOTIDE SEQUENCE [LARGE SCALE GENOMIC DNA]</scope>
    <source>
        <strain evidence="2 3">LY-1</strain>
    </source>
</reference>
<accession>A0A2T7BCT3</accession>
<evidence type="ECO:0008006" key="4">
    <source>
        <dbReference type="Google" id="ProtNLM"/>
    </source>
</evidence>
<comment type="caution">
    <text evidence="2">The sequence shown here is derived from an EMBL/GenBank/DDBJ whole genome shotgun (WGS) entry which is preliminary data.</text>
</comment>
<dbReference type="Proteomes" id="UP000244450">
    <property type="component" value="Unassembled WGS sequence"/>
</dbReference>
<evidence type="ECO:0000313" key="2">
    <source>
        <dbReference type="EMBL" id="PUZ22913.1"/>
    </source>
</evidence>
<feature type="chain" id="PRO_5015481079" description="Outer membrane protein beta-barrel domain-containing protein" evidence="1">
    <location>
        <begin position="19"/>
        <end position="242"/>
    </location>
</feature>
<keyword evidence="1" id="KW-0732">Signal</keyword>
<sequence>MKRIFILLALLGALQTQAQDQPQPATGAHSYLGLTGGASFPLGNFGKGDYSNDKSGYAGTGFNIGITGVYYFKHSHFGVGGVASLARYGFKGARSLAEGYKEAFDIDSSTVYVHGHHQALNILAGPYYYFSFGSKLGLDVHVLGGIVNATLPGFEVFIEDQEGNNFSQEKVKQSAFGLQGGAALHYSVCRHFNIFVGVDYNYSNPSFAIHNVNRPVNAGRKIETYHQPLTSLQTNVGLAYSF</sequence>
<gene>
    <name evidence="2" type="ORF">DCC81_21085</name>
</gene>
<dbReference type="OrthoDB" id="9773582at2"/>